<protein>
    <submittedName>
        <fullName evidence="2">Uncharacterized protein</fullName>
    </submittedName>
</protein>
<feature type="transmembrane region" description="Helical" evidence="1">
    <location>
        <begin position="69"/>
        <end position="89"/>
    </location>
</feature>
<evidence type="ECO:0000313" key="3">
    <source>
        <dbReference type="Proteomes" id="UP000019151"/>
    </source>
</evidence>
<dbReference type="RefSeq" id="WP_025414211.1">
    <property type="nucleotide sequence ID" value="NZ_CP007129.1"/>
</dbReference>
<dbReference type="InParanoid" id="W0RTH9"/>
<name>W0RTH9_9BACT</name>
<keyword evidence="1" id="KW-0812">Transmembrane</keyword>
<keyword evidence="1" id="KW-1133">Transmembrane helix</keyword>
<gene>
    <name evidence="2" type="ORF">J421_5358</name>
</gene>
<evidence type="ECO:0000313" key="2">
    <source>
        <dbReference type="EMBL" id="AHG92893.1"/>
    </source>
</evidence>
<dbReference type="AlphaFoldDB" id="W0RTH9"/>
<feature type="transmembrane region" description="Helical" evidence="1">
    <location>
        <begin position="6"/>
        <end position="27"/>
    </location>
</feature>
<keyword evidence="3" id="KW-1185">Reference proteome</keyword>
<dbReference type="HOGENOM" id="CLU_1914052_0_0_0"/>
<reference evidence="2 3" key="1">
    <citation type="journal article" date="2014" name="Genome Announc.">
        <title>Genome Sequence and Methylome of Soil Bacterium Gemmatirosa kalamazoonensis KBS708T, a Member of the Rarely Cultivated Gemmatimonadetes Phylum.</title>
        <authorList>
            <person name="Debruyn J.M."/>
            <person name="Radosevich M."/>
            <person name="Wommack K.E."/>
            <person name="Polson S.W."/>
            <person name="Hauser L.J."/>
            <person name="Fawaz M.N."/>
            <person name="Korlach J."/>
            <person name="Tsai Y.C."/>
        </authorList>
    </citation>
    <scope>NUCLEOTIDE SEQUENCE [LARGE SCALE GENOMIC DNA]</scope>
    <source>
        <strain evidence="2 3">KBS708</strain>
        <plasmid evidence="3">Plasmid 1</plasmid>
    </source>
</reference>
<keyword evidence="2" id="KW-0614">Plasmid</keyword>
<feature type="transmembrane region" description="Helical" evidence="1">
    <location>
        <begin position="101"/>
        <end position="124"/>
    </location>
</feature>
<dbReference type="EMBL" id="CP007129">
    <property type="protein sequence ID" value="AHG92893.1"/>
    <property type="molecule type" value="Genomic_DNA"/>
</dbReference>
<dbReference type="KEGG" id="gba:J421_5358"/>
<sequence length="132" mass="13487">METLVWLAWSLAAGALLLGLAAIPLAYRRAPRRVWVAHGVLTVGVGAGLVAAAHAAVYGGVIPWWQTGAGYLAALSAPPLAAGWAARAGARRWATHARWRVGVVTLAVLLGVGGAAARVAAAMLPELINAVQ</sequence>
<organism evidence="2 3">
    <name type="scientific">Gemmatirosa kalamazoonensis</name>
    <dbReference type="NCBI Taxonomy" id="861299"/>
    <lineage>
        <taxon>Bacteria</taxon>
        <taxon>Pseudomonadati</taxon>
        <taxon>Gemmatimonadota</taxon>
        <taxon>Gemmatimonadia</taxon>
        <taxon>Gemmatimonadales</taxon>
        <taxon>Gemmatimonadaceae</taxon>
        <taxon>Gemmatirosa</taxon>
    </lineage>
</organism>
<geneLocation type="plasmid" evidence="2 3">
    <name>1</name>
</geneLocation>
<evidence type="ECO:0000256" key="1">
    <source>
        <dbReference type="SAM" id="Phobius"/>
    </source>
</evidence>
<accession>W0RTH9</accession>
<keyword evidence="1" id="KW-0472">Membrane</keyword>
<dbReference type="Proteomes" id="UP000019151">
    <property type="component" value="Plasmid 1"/>
</dbReference>
<proteinExistence type="predicted"/>
<feature type="transmembrane region" description="Helical" evidence="1">
    <location>
        <begin position="34"/>
        <end position="57"/>
    </location>
</feature>